<dbReference type="SMART" id="SM00248">
    <property type="entry name" value="ANK"/>
    <property type="match status" value="3"/>
</dbReference>
<gene>
    <name evidence="5" type="ORF">LZ496_08475</name>
</gene>
<feature type="chain" id="PRO_5046270095" evidence="4">
    <location>
        <begin position="25"/>
        <end position="205"/>
    </location>
</feature>
<name>A0ABT0RVE8_9SPHN</name>
<reference evidence="5 6" key="1">
    <citation type="submission" date="2022-05" db="EMBL/GenBank/DDBJ databases">
        <authorList>
            <person name="Jo J.-H."/>
            <person name="Im W.-T."/>
        </authorList>
    </citation>
    <scope>NUCLEOTIDE SEQUENCE [LARGE SCALE GENOMIC DNA]</scope>
    <source>
        <strain evidence="5 6">NSE70-1</strain>
    </source>
</reference>
<dbReference type="PROSITE" id="PS50297">
    <property type="entry name" value="ANK_REP_REGION"/>
    <property type="match status" value="2"/>
</dbReference>
<evidence type="ECO:0000256" key="2">
    <source>
        <dbReference type="ARBA" id="ARBA00023043"/>
    </source>
</evidence>
<dbReference type="InterPro" id="IPR036770">
    <property type="entry name" value="Ankyrin_rpt-contain_sf"/>
</dbReference>
<feature type="repeat" description="ANK" evidence="3">
    <location>
        <begin position="133"/>
        <end position="165"/>
    </location>
</feature>
<organism evidence="5 6">
    <name type="scientific">Sphingomonas caseinilyticus</name>
    <dbReference type="NCBI Taxonomy" id="2908205"/>
    <lineage>
        <taxon>Bacteria</taxon>
        <taxon>Pseudomonadati</taxon>
        <taxon>Pseudomonadota</taxon>
        <taxon>Alphaproteobacteria</taxon>
        <taxon>Sphingomonadales</taxon>
        <taxon>Sphingomonadaceae</taxon>
        <taxon>Sphingomonas</taxon>
    </lineage>
</organism>
<protein>
    <submittedName>
        <fullName evidence="5">Ankyrin repeat domain-containing protein</fullName>
    </submittedName>
</protein>
<keyword evidence="2 3" id="KW-0040">ANK repeat</keyword>
<keyword evidence="1" id="KW-0677">Repeat</keyword>
<proteinExistence type="predicted"/>
<feature type="signal peptide" evidence="4">
    <location>
        <begin position="1"/>
        <end position="24"/>
    </location>
</feature>
<feature type="repeat" description="ANK" evidence="3">
    <location>
        <begin position="100"/>
        <end position="132"/>
    </location>
</feature>
<dbReference type="RefSeq" id="WP_249904198.1">
    <property type="nucleotide sequence ID" value="NZ_JAMGBA010000002.1"/>
</dbReference>
<comment type="caution">
    <text evidence="5">The sequence shown here is derived from an EMBL/GenBank/DDBJ whole genome shotgun (WGS) entry which is preliminary data.</text>
</comment>
<sequence length="205" mass="21914">MTLKRSLAAIIALSLAASPAPIFAQGLGLNASDGEAFLKAIKDDDANKAVELAGQPGARVVNYRGYSGETPLNIVLRKRELDWVGFLLTRGADPNIADGKGDIPLTIAAEIGFEEAAAQLIRRGARIDGVNRRGETALAVAVQQRQPRMVEQLLKAGANPDKGDHVTGYTPRDYAKRDTRNPQLLKLIETIKPAGKKAVTGPKIN</sequence>
<dbReference type="Proteomes" id="UP001203410">
    <property type="component" value="Unassembled WGS sequence"/>
</dbReference>
<keyword evidence="4" id="KW-0732">Signal</keyword>
<dbReference type="PANTHER" id="PTHR24171">
    <property type="entry name" value="ANKYRIN REPEAT DOMAIN-CONTAINING PROTEIN 39-RELATED"/>
    <property type="match status" value="1"/>
</dbReference>
<keyword evidence="6" id="KW-1185">Reference proteome</keyword>
<evidence type="ECO:0000256" key="1">
    <source>
        <dbReference type="ARBA" id="ARBA00022737"/>
    </source>
</evidence>
<dbReference type="EMBL" id="JAMGBA010000002">
    <property type="protein sequence ID" value="MCL6698813.1"/>
    <property type="molecule type" value="Genomic_DNA"/>
</dbReference>
<dbReference type="SUPFAM" id="SSF48403">
    <property type="entry name" value="Ankyrin repeat"/>
    <property type="match status" value="1"/>
</dbReference>
<dbReference type="InterPro" id="IPR002110">
    <property type="entry name" value="Ankyrin_rpt"/>
</dbReference>
<evidence type="ECO:0000256" key="4">
    <source>
        <dbReference type="SAM" id="SignalP"/>
    </source>
</evidence>
<dbReference type="Gene3D" id="1.25.40.20">
    <property type="entry name" value="Ankyrin repeat-containing domain"/>
    <property type="match status" value="1"/>
</dbReference>
<accession>A0ABT0RVE8</accession>
<dbReference type="Pfam" id="PF12796">
    <property type="entry name" value="Ank_2"/>
    <property type="match status" value="1"/>
</dbReference>
<evidence type="ECO:0000313" key="5">
    <source>
        <dbReference type="EMBL" id="MCL6698813.1"/>
    </source>
</evidence>
<evidence type="ECO:0000256" key="3">
    <source>
        <dbReference type="PROSITE-ProRule" id="PRU00023"/>
    </source>
</evidence>
<dbReference type="PANTHER" id="PTHR24171:SF8">
    <property type="entry name" value="BRCA1-ASSOCIATED RING DOMAIN PROTEIN 1"/>
    <property type="match status" value="1"/>
</dbReference>
<evidence type="ECO:0000313" key="6">
    <source>
        <dbReference type="Proteomes" id="UP001203410"/>
    </source>
</evidence>
<feature type="repeat" description="ANK" evidence="3">
    <location>
        <begin position="67"/>
        <end position="99"/>
    </location>
</feature>
<dbReference type="PROSITE" id="PS50088">
    <property type="entry name" value="ANK_REPEAT"/>
    <property type="match status" value="3"/>
</dbReference>